<sequence length="242" mass="25807">MSGRGGAAAAAVVLGVAGWHVGPAATWLPGVRRALFPVLDGRGDPGRVALTFDDGPDPATTPRFLRALDRLSVRATFFVLGERLERWPGLGRLMVAEGHELAVHGWRHDPPWWPRPVRDVREVGRAAGLVAETAGEWPRWYRPPYGVLTGGRWTAARAAGLRPVLWSAWGHDWAAGASPGSVYAEVTRSLAGGATVLLHDSDTMSVPGSWRAALGALPELVADCRARGLVVGRLAEHGLHGV</sequence>
<accession>A0ABV9X8W5</accession>
<evidence type="ECO:0000313" key="3">
    <source>
        <dbReference type="Proteomes" id="UP001595829"/>
    </source>
</evidence>
<evidence type="ECO:0000259" key="1">
    <source>
        <dbReference type="PROSITE" id="PS51677"/>
    </source>
</evidence>
<reference evidence="3" key="1">
    <citation type="journal article" date="2019" name="Int. J. Syst. Evol. Microbiol.">
        <title>The Global Catalogue of Microorganisms (GCM) 10K type strain sequencing project: providing services to taxonomists for standard genome sequencing and annotation.</title>
        <authorList>
            <consortium name="The Broad Institute Genomics Platform"/>
            <consortium name="The Broad Institute Genome Sequencing Center for Infectious Disease"/>
            <person name="Wu L."/>
            <person name="Ma J."/>
        </authorList>
    </citation>
    <scope>NUCLEOTIDE SEQUENCE [LARGE SCALE GENOMIC DNA]</scope>
    <source>
        <strain evidence="3">CGMCC 4.1648</strain>
    </source>
</reference>
<dbReference type="InterPro" id="IPR002509">
    <property type="entry name" value="NODB_dom"/>
</dbReference>
<dbReference type="InterPro" id="IPR050248">
    <property type="entry name" value="Polysacc_deacetylase_ArnD"/>
</dbReference>
<protein>
    <submittedName>
        <fullName evidence="2">Polysaccharide deacetylase family protein</fullName>
    </submittedName>
</protein>
<evidence type="ECO:0000313" key="2">
    <source>
        <dbReference type="EMBL" id="MFC5021692.1"/>
    </source>
</evidence>
<dbReference type="SUPFAM" id="SSF88713">
    <property type="entry name" value="Glycoside hydrolase/deacetylase"/>
    <property type="match status" value="1"/>
</dbReference>
<dbReference type="Proteomes" id="UP001595829">
    <property type="component" value="Unassembled WGS sequence"/>
</dbReference>
<dbReference type="CDD" id="cd10959">
    <property type="entry name" value="CE4_NodB_like_3"/>
    <property type="match status" value="1"/>
</dbReference>
<organism evidence="2 3">
    <name type="scientific">Streptomyces coeruleoprunus</name>
    <dbReference type="NCBI Taxonomy" id="285563"/>
    <lineage>
        <taxon>Bacteria</taxon>
        <taxon>Bacillati</taxon>
        <taxon>Actinomycetota</taxon>
        <taxon>Actinomycetes</taxon>
        <taxon>Kitasatosporales</taxon>
        <taxon>Streptomycetaceae</taxon>
        <taxon>Streptomyces</taxon>
    </lineage>
</organism>
<dbReference type="InterPro" id="IPR011330">
    <property type="entry name" value="Glyco_hydro/deAcase_b/a-brl"/>
</dbReference>
<comment type="caution">
    <text evidence="2">The sequence shown here is derived from an EMBL/GenBank/DDBJ whole genome shotgun (WGS) entry which is preliminary data.</text>
</comment>
<dbReference type="PANTHER" id="PTHR10587:SF137">
    <property type="entry name" value="4-DEOXY-4-FORMAMIDO-L-ARABINOSE-PHOSPHOUNDECAPRENOL DEFORMYLASE ARND-RELATED"/>
    <property type="match status" value="1"/>
</dbReference>
<feature type="domain" description="NodB homology" evidence="1">
    <location>
        <begin position="46"/>
        <end position="232"/>
    </location>
</feature>
<dbReference type="RefSeq" id="WP_345693640.1">
    <property type="nucleotide sequence ID" value="NZ_BAABIT010000001.1"/>
</dbReference>
<keyword evidence="3" id="KW-1185">Reference proteome</keyword>
<proteinExistence type="predicted"/>
<dbReference type="Pfam" id="PF01522">
    <property type="entry name" value="Polysacc_deac_1"/>
    <property type="match status" value="1"/>
</dbReference>
<dbReference type="PANTHER" id="PTHR10587">
    <property type="entry name" value="GLYCOSYL TRANSFERASE-RELATED"/>
    <property type="match status" value="1"/>
</dbReference>
<name>A0ABV9X8W5_9ACTN</name>
<dbReference type="Gene3D" id="3.20.20.370">
    <property type="entry name" value="Glycoside hydrolase/deacetylase"/>
    <property type="match status" value="1"/>
</dbReference>
<gene>
    <name evidence="2" type="ORF">ACFPM3_05945</name>
</gene>
<dbReference type="EMBL" id="JBHSJD010000002">
    <property type="protein sequence ID" value="MFC5021692.1"/>
    <property type="molecule type" value="Genomic_DNA"/>
</dbReference>
<dbReference type="PROSITE" id="PS51677">
    <property type="entry name" value="NODB"/>
    <property type="match status" value="1"/>
</dbReference>